<evidence type="ECO:0000256" key="2">
    <source>
        <dbReference type="ARBA" id="ARBA00023002"/>
    </source>
</evidence>
<dbReference type="InterPro" id="IPR036291">
    <property type="entry name" value="NAD(P)-bd_dom_sf"/>
</dbReference>
<protein>
    <recommendedName>
        <fullName evidence="3">NmrA-like domain-containing protein</fullName>
    </recommendedName>
</protein>
<dbReference type="GO" id="GO:0016491">
    <property type="term" value="F:oxidoreductase activity"/>
    <property type="evidence" value="ECO:0007669"/>
    <property type="project" value="UniProtKB-KW"/>
</dbReference>
<dbReference type="Proteomes" id="UP000612746">
    <property type="component" value="Unassembled WGS sequence"/>
</dbReference>
<dbReference type="PANTHER" id="PTHR47706:SF7">
    <property type="entry name" value="CIPA-LIKE, PUTATIVE (AFU_ORTHOLOGUE AFUA_1G01630)-RELATED"/>
    <property type="match status" value="1"/>
</dbReference>
<dbReference type="EMBL" id="JAEPRA010000025">
    <property type="protein sequence ID" value="KAG2172193.1"/>
    <property type="molecule type" value="Genomic_DNA"/>
</dbReference>
<keyword evidence="2" id="KW-0560">Oxidoreductase</keyword>
<dbReference type="CDD" id="cd05259">
    <property type="entry name" value="PCBER_SDR_a"/>
    <property type="match status" value="1"/>
</dbReference>
<dbReference type="Gene3D" id="3.40.50.720">
    <property type="entry name" value="NAD(P)-binding Rossmann-like Domain"/>
    <property type="match status" value="1"/>
</dbReference>
<dbReference type="InterPro" id="IPR045312">
    <property type="entry name" value="PCBER-like"/>
</dbReference>
<dbReference type="PANTHER" id="PTHR47706">
    <property type="entry name" value="NMRA-LIKE FAMILY PROTEIN"/>
    <property type="match status" value="1"/>
</dbReference>
<sequence length="333" mass="36906">MSYANQYPASFKNHIEKIAIVGASGQSGSYIVDALLKTGKHKVTAITRADSNSKFPAGVEVKRVDYDDQSSLVEALQGQEALIITMGIMAPQDQQTKLIEAAAAAKIAWIVPNEFGGDNANESLLRDIPINAVKAQYREHIEKLGVSSWIGICCNFWYDYSLSLGNFSIDIKNRTATLWDDGNTRINTSTLPQVGLGVANLLNLKVLPDNEQDTSPCLANYKNKFVYIASFCLSQREMLASVLRVTNATEEDWKIDYRPVEEVFKEGVEKFQKGDFRGMLSGMYARNFFKDNAGNYGLTRGLDNEKLGLPKEDLDEFTKVAVEAVENGEVANF</sequence>
<name>A0A8H7U9X2_9FUNG</name>
<accession>A0A8H7U9X2</accession>
<evidence type="ECO:0000259" key="3">
    <source>
        <dbReference type="Pfam" id="PF05368"/>
    </source>
</evidence>
<keyword evidence="1" id="KW-0521">NADP</keyword>
<reference evidence="4" key="1">
    <citation type="submission" date="2020-12" db="EMBL/GenBank/DDBJ databases">
        <title>Metabolic potential, ecology and presence of endohyphal bacteria is reflected in genomic diversity of Mucoromycotina.</title>
        <authorList>
            <person name="Muszewska A."/>
            <person name="Okrasinska A."/>
            <person name="Steczkiewicz K."/>
            <person name="Drgas O."/>
            <person name="Orlowska M."/>
            <person name="Perlinska-Lenart U."/>
            <person name="Aleksandrzak-Piekarczyk T."/>
            <person name="Szatraj K."/>
            <person name="Zielenkiewicz U."/>
            <person name="Pilsyk S."/>
            <person name="Malc E."/>
            <person name="Mieczkowski P."/>
            <person name="Kruszewska J.S."/>
            <person name="Biernat P."/>
            <person name="Pawlowska J."/>
        </authorList>
    </citation>
    <scope>NUCLEOTIDE SEQUENCE</scope>
    <source>
        <strain evidence="4">WA0000051536</strain>
    </source>
</reference>
<keyword evidence="5" id="KW-1185">Reference proteome</keyword>
<proteinExistence type="predicted"/>
<dbReference type="AlphaFoldDB" id="A0A8H7U9X2"/>
<dbReference type="Pfam" id="PF05368">
    <property type="entry name" value="NmrA"/>
    <property type="match status" value="1"/>
</dbReference>
<organism evidence="4 5">
    <name type="scientific">Umbelopsis vinacea</name>
    <dbReference type="NCBI Taxonomy" id="44442"/>
    <lineage>
        <taxon>Eukaryota</taxon>
        <taxon>Fungi</taxon>
        <taxon>Fungi incertae sedis</taxon>
        <taxon>Mucoromycota</taxon>
        <taxon>Mucoromycotina</taxon>
        <taxon>Umbelopsidomycetes</taxon>
        <taxon>Umbelopsidales</taxon>
        <taxon>Umbelopsidaceae</taxon>
        <taxon>Umbelopsis</taxon>
    </lineage>
</organism>
<comment type="caution">
    <text evidence="4">The sequence shown here is derived from an EMBL/GenBank/DDBJ whole genome shotgun (WGS) entry which is preliminary data.</text>
</comment>
<dbReference type="OrthoDB" id="419598at2759"/>
<feature type="domain" description="NmrA-like" evidence="3">
    <location>
        <begin position="16"/>
        <end position="296"/>
    </location>
</feature>
<dbReference type="InterPro" id="IPR008030">
    <property type="entry name" value="NmrA-like"/>
</dbReference>
<evidence type="ECO:0000256" key="1">
    <source>
        <dbReference type="ARBA" id="ARBA00022857"/>
    </source>
</evidence>
<evidence type="ECO:0000313" key="5">
    <source>
        <dbReference type="Proteomes" id="UP000612746"/>
    </source>
</evidence>
<dbReference type="SUPFAM" id="SSF51735">
    <property type="entry name" value="NAD(P)-binding Rossmann-fold domains"/>
    <property type="match status" value="1"/>
</dbReference>
<gene>
    <name evidence="4" type="ORF">INT44_005564</name>
</gene>
<evidence type="ECO:0000313" key="4">
    <source>
        <dbReference type="EMBL" id="KAG2172193.1"/>
    </source>
</evidence>
<dbReference type="InterPro" id="IPR051609">
    <property type="entry name" value="NmrA/Isoflavone_reductase-like"/>
</dbReference>